<keyword evidence="4" id="KW-0560">Oxidoreductase</keyword>
<gene>
    <name evidence="5" type="ORF">LAZ67_5001324</name>
</gene>
<dbReference type="PANTHER" id="PTHR44085">
    <property type="entry name" value="SEPIAPTERIN REDUCTASE"/>
    <property type="match status" value="1"/>
</dbReference>
<dbReference type="SUPFAM" id="SSF51735">
    <property type="entry name" value="NAD(P)-binding Rossmann-fold domains"/>
    <property type="match status" value="1"/>
</dbReference>
<keyword evidence="6" id="KW-1185">Reference proteome</keyword>
<sequence>MEEQFWNRRFFILITGASRGFGRTLAHIFSSKVSKDSQIIILGRNKEKLESVKEEIKNDNSNISVNTVNIDLAKPNAAEFQKILEPFKETNYDVYILINNVGSVGDISKDASSFNDNEELTKYYELNVNSPIVMTSVFLKLF</sequence>
<dbReference type="Gene3D" id="3.40.50.720">
    <property type="entry name" value="NAD(P)-binding Rossmann-like Domain"/>
    <property type="match status" value="1"/>
</dbReference>
<dbReference type="EMBL" id="CP092867">
    <property type="protein sequence ID" value="UYV67593.1"/>
    <property type="molecule type" value="Genomic_DNA"/>
</dbReference>
<evidence type="ECO:0000313" key="6">
    <source>
        <dbReference type="Proteomes" id="UP001235939"/>
    </source>
</evidence>
<name>A0ABY6KFJ7_9ARAC</name>
<evidence type="ECO:0000256" key="4">
    <source>
        <dbReference type="ARBA" id="ARBA00023002"/>
    </source>
</evidence>
<proteinExistence type="predicted"/>
<accession>A0ABY6KFJ7</accession>
<dbReference type="InterPro" id="IPR002347">
    <property type="entry name" value="SDR_fam"/>
</dbReference>
<dbReference type="PANTHER" id="PTHR44085:SF2">
    <property type="entry name" value="SEPIAPTERIN REDUCTASE"/>
    <property type="match status" value="1"/>
</dbReference>
<evidence type="ECO:0000313" key="5">
    <source>
        <dbReference type="EMBL" id="UYV67593.1"/>
    </source>
</evidence>
<dbReference type="Proteomes" id="UP001235939">
    <property type="component" value="Chromosome 05"/>
</dbReference>
<dbReference type="Pfam" id="PF00106">
    <property type="entry name" value="adh_short"/>
    <property type="match status" value="1"/>
</dbReference>
<keyword evidence="3" id="KW-0521">NADP</keyword>
<evidence type="ECO:0000256" key="3">
    <source>
        <dbReference type="ARBA" id="ARBA00022857"/>
    </source>
</evidence>
<dbReference type="InterPro" id="IPR036291">
    <property type="entry name" value="NAD(P)-bd_dom_sf"/>
</dbReference>
<reference evidence="5 6" key="1">
    <citation type="submission" date="2022-01" db="EMBL/GenBank/DDBJ databases">
        <title>A chromosomal length assembly of Cordylochernes scorpioides.</title>
        <authorList>
            <person name="Zeh D."/>
            <person name="Zeh J."/>
        </authorList>
    </citation>
    <scope>NUCLEOTIDE SEQUENCE [LARGE SCALE GENOMIC DNA]</scope>
    <source>
        <strain evidence="5">IN4F17</strain>
        <tissue evidence="5">Whole Body</tissue>
    </source>
</reference>
<dbReference type="InterPro" id="IPR051721">
    <property type="entry name" value="Biopterin_syn/organic_redct"/>
</dbReference>
<protein>
    <submittedName>
        <fullName evidence="5">SPR</fullName>
    </submittedName>
</protein>
<evidence type="ECO:0000256" key="2">
    <source>
        <dbReference type="ARBA" id="ARBA00022490"/>
    </source>
</evidence>
<keyword evidence="2" id="KW-0963">Cytoplasm</keyword>
<evidence type="ECO:0000256" key="1">
    <source>
        <dbReference type="ARBA" id="ARBA00004496"/>
    </source>
</evidence>
<comment type="subcellular location">
    <subcellularLocation>
        <location evidence="1">Cytoplasm</location>
    </subcellularLocation>
</comment>
<organism evidence="5 6">
    <name type="scientific">Cordylochernes scorpioides</name>
    <dbReference type="NCBI Taxonomy" id="51811"/>
    <lineage>
        <taxon>Eukaryota</taxon>
        <taxon>Metazoa</taxon>
        <taxon>Ecdysozoa</taxon>
        <taxon>Arthropoda</taxon>
        <taxon>Chelicerata</taxon>
        <taxon>Arachnida</taxon>
        <taxon>Pseudoscorpiones</taxon>
        <taxon>Cheliferoidea</taxon>
        <taxon>Chernetidae</taxon>
        <taxon>Cordylochernes</taxon>
    </lineage>
</organism>